<dbReference type="EMBL" id="NWSH01000335">
    <property type="protein sequence ID" value="PCG77304.1"/>
    <property type="molecule type" value="Genomic_DNA"/>
</dbReference>
<dbReference type="GO" id="GO:0006493">
    <property type="term" value="P:protein O-linked glycosylation"/>
    <property type="evidence" value="ECO:0007669"/>
    <property type="project" value="TreeGrafter"/>
</dbReference>
<dbReference type="AlphaFoldDB" id="A0A2A4K079"/>
<evidence type="ECO:0000259" key="4">
    <source>
        <dbReference type="Pfam" id="PF00535"/>
    </source>
</evidence>
<evidence type="ECO:0000256" key="3">
    <source>
        <dbReference type="SAM" id="Phobius"/>
    </source>
</evidence>
<feature type="compositionally biased region" description="Low complexity" evidence="2">
    <location>
        <begin position="1104"/>
        <end position="1134"/>
    </location>
</feature>
<gene>
    <name evidence="5" type="ORF">B5V51_7611</name>
</gene>
<dbReference type="STRING" id="7102.A0A2A4K079"/>
<evidence type="ECO:0000256" key="1">
    <source>
        <dbReference type="ARBA" id="ARBA00023157"/>
    </source>
</evidence>
<feature type="domain" description="Glycosyltransferase 2-like" evidence="4">
    <location>
        <begin position="188"/>
        <end position="293"/>
    </location>
</feature>
<dbReference type="PANTHER" id="PTHR11675:SF43">
    <property type="entry name" value="POLYPEPTIDE N-ACETYLGALACTOSAMINYLTRANSFERASE 1"/>
    <property type="match status" value="1"/>
</dbReference>
<keyword evidence="1" id="KW-1015">Disulfide bond</keyword>
<sequence length="1183" mass="132675">MVFFPVRKCYQAAKLVLLVLLVITILALFEQWRGGKKNTRAEYSDPLEAEYERQILEDESRIIPGLGEGGAAAHLIGEEKKLGEESEKKLAINVYLSDRIPYNRTLKDFRNPACKRVVYDAELPSASVILIFHNEPYSVVVRTIWSVVNSARRDQPWYRHANFVDRNTGRVTTAGYPGQDPNSPFVYLKEIILVDDNSTLAELKGKLSHYVRTRLPPDLIRILRLPDRIGLTQARMAGARAAVGDVLVILDAHCEALHDWLRPLLHRIKQSKTHVVTPLIDVIEKKDFLYQPGDPREFEVIRRYDREGLTRARLTGVRIASYDSDVLVFLNCHCEVLRIRLNSTTVTIPQTETIWSNSFHYTLGYHRPNEYGIVLTFRVGLIRAPLEDARSATSDVLVFLDSHCEALQAVALVIKVATGDVPVVLDSHCEVTGCGHYASVSRRRETSSPSLTYTLYGILTSMLWIPVAMMTKGLIQARIAGAAYASGEVLVFLDAHSETVIDWLRPLLQRIKSKRDAVVVPYIDGISAHNFKVGKFNHKVIVHKQFNSIRVTSSLQAVFAKLSEASRWLIRARLAGARVARADVLVFLDSHTETVRDWLRPLLQRVKDKQDAVVVPAIDVISQENFFFAMSCESDEVDIGVSPIPVVVRGGRRYVVVWCRSVGLTRARLAGARYAAGDVLVFLDSHCEAQPDWMRPLLQTIRDDTHAVVVPIIDVIESNNFYYSVLDTSIFQVGGFSFMGHFTWTDVPEREKKRRGSDIAPTWSPTMAGGLFAISRAYFWELGAYDEQMGGWGGENLEMSFRIWQCGGTLETIPCSRVGHVFRSFHPYGMPAHMDTHGINTARMAEVWMDEYAELFYLHRPDLRNNPKIGDVTHRKILREKLKCKSFQWYLDNIYKEKFVPVRDVYGYGRFKNEATQMCIDTLQREAEAAPLGCYPCHPELHATQYFSFSLAGELRDEFNCAAVQPARSVSPPPAARHAVLLLLARRRAARRVQLRRRAARQVSQSTTSCTPRSTSPSRSPASCATSSTAPPCSPPGQSVHHQLHATQYFSFSLAGELRDEFNCAAVQPARSVSPPPAARHAVLLLLARRRAARRVQLRRRAARQVSQSTTSCTPRSTSPSRSPASCATSSTAPPCSPPGQSVHHQLHATQYFSFSLAGELRDEFNCAAVQPARSVSPPPAAR</sequence>
<proteinExistence type="predicted"/>
<feature type="domain" description="Glycosyltransferase 2-like" evidence="4">
    <location>
        <begin position="472"/>
        <end position="535"/>
    </location>
</feature>
<keyword evidence="3" id="KW-0812">Transmembrane</keyword>
<organism evidence="5">
    <name type="scientific">Heliothis virescens</name>
    <name type="common">Tobacco budworm moth</name>
    <dbReference type="NCBI Taxonomy" id="7102"/>
    <lineage>
        <taxon>Eukaryota</taxon>
        <taxon>Metazoa</taxon>
        <taxon>Ecdysozoa</taxon>
        <taxon>Arthropoda</taxon>
        <taxon>Hexapoda</taxon>
        <taxon>Insecta</taxon>
        <taxon>Pterygota</taxon>
        <taxon>Neoptera</taxon>
        <taxon>Endopterygota</taxon>
        <taxon>Lepidoptera</taxon>
        <taxon>Glossata</taxon>
        <taxon>Ditrysia</taxon>
        <taxon>Noctuoidea</taxon>
        <taxon>Noctuidae</taxon>
        <taxon>Heliothinae</taxon>
        <taxon>Heliothis</taxon>
    </lineage>
</organism>
<protein>
    <recommendedName>
        <fullName evidence="4">Glycosyltransferase 2-like domain-containing protein</fullName>
    </recommendedName>
</protein>
<keyword evidence="3" id="KW-1133">Transmembrane helix</keyword>
<feature type="transmembrane region" description="Helical" evidence="3">
    <location>
        <begin position="12"/>
        <end position="29"/>
    </location>
</feature>
<feature type="compositionally biased region" description="Low complexity" evidence="2">
    <location>
        <begin position="1001"/>
        <end position="1031"/>
    </location>
</feature>
<dbReference type="GO" id="GO:0004653">
    <property type="term" value="F:polypeptide N-acetylgalactosaminyltransferase activity"/>
    <property type="evidence" value="ECO:0007669"/>
    <property type="project" value="TreeGrafter"/>
</dbReference>
<evidence type="ECO:0000313" key="5">
    <source>
        <dbReference type="EMBL" id="PCG77304.1"/>
    </source>
</evidence>
<dbReference type="Pfam" id="PF00535">
    <property type="entry name" value="Glycos_transf_2"/>
    <property type="match status" value="4"/>
</dbReference>
<dbReference type="PANTHER" id="PTHR11675">
    <property type="entry name" value="N-ACETYLGALACTOSAMINYLTRANSFERASE"/>
    <property type="match status" value="1"/>
</dbReference>
<dbReference type="InterPro" id="IPR035992">
    <property type="entry name" value="Ricin_B-like_lectins"/>
</dbReference>
<feature type="region of interest" description="Disordered" evidence="2">
    <location>
        <begin position="1100"/>
        <end position="1143"/>
    </location>
</feature>
<name>A0A2A4K079_HELVI</name>
<dbReference type="InterPro" id="IPR001173">
    <property type="entry name" value="Glyco_trans_2-like"/>
</dbReference>
<evidence type="ECO:0000256" key="2">
    <source>
        <dbReference type="SAM" id="MobiDB-lite"/>
    </source>
</evidence>
<dbReference type="CDD" id="cd00761">
    <property type="entry name" value="Glyco_tranf_GTA_type"/>
    <property type="match status" value="2"/>
</dbReference>
<feature type="domain" description="Glycosyltransferase 2-like" evidence="4">
    <location>
        <begin position="567"/>
        <end position="629"/>
    </location>
</feature>
<dbReference type="Gene3D" id="3.90.550.10">
    <property type="entry name" value="Spore Coat Polysaccharide Biosynthesis Protein SpsA, Chain A"/>
    <property type="match status" value="7"/>
</dbReference>
<dbReference type="SUPFAM" id="SSF50370">
    <property type="entry name" value="Ricin B-like lectins"/>
    <property type="match status" value="1"/>
</dbReference>
<dbReference type="GO" id="GO:0005794">
    <property type="term" value="C:Golgi apparatus"/>
    <property type="evidence" value="ECO:0007669"/>
    <property type="project" value="TreeGrafter"/>
</dbReference>
<dbReference type="EMBL" id="NWSH01000335">
    <property type="protein sequence ID" value="PCG77303.1"/>
    <property type="molecule type" value="Genomic_DNA"/>
</dbReference>
<dbReference type="SUPFAM" id="SSF53448">
    <property type="entry name" value="Nucleotide-diphospho-sugar transferases"/>
    <property type="match status" value="4"/>
</dbReference>
<dbReference type="InterPro" id="IPR029044">
    <property type="entry name" value="Nucleotide-diphossugar_trans"/>
</dbReference>
<accession>A0A2A4K079</accession>
<feature type="domain" description="Glycosyltransferase 2-like" evidence="4">
    <location>
        <begin position="660"/>
        <end position="778"/>
    </location>
</feature>
<reference evidence="5" key="1">
    <citation type="submission" date="2017-09" db="EMBL/GenBank/DDBJ databases">
        <title>Contemporary evolution of a Lepidopteran species, Heliothis virescens, in response to modern agricultural practices.</title>
        <authorList>
            <person name="Fritz M.L."/>
            <person name="Deyonke A.M."/>
            <person name="Papanicolaou A."/>
            <person name="Micinski S."/>
            <person name="Westbrook J."/>
            <person name="Gould F."/>
        </authorList>
    </citation>
    <scope>NUCLEOTIDE SEQUENCE [LARGE SCALE GENOMIC DNA]</scope>
    <source>
        <strain evidence="5">HvINT-</strain>
        <tissue evidence="5">Whole body</tissue>
    </source>
</reference>
<dbReference type="Gene3D" id="2.80.10.50">
    <property type="match status" value="1"/>
</dbReference>
<comment type="caution">
    <text evidence="5">The sequence shown here is derived from an EMBL/GenBank/DDBJ whole genome shotgun (WGS) entry which is preliminary data.</text>
</comment>
<keyword evidence="3" id="KW-0472">Membrane</keyword>
<feature type="region of interest" description="Disordered" evidence="2">
    <location>
        <begin position="995"/>
        <end position="1040"/>
    </location>
</feature>